<feature type="transmembrane region" description="Helical" evidence="3">
    <location>
        <begin position="229"/>
        <end position="246"/>
    </location>
</feature>
<dbReference type="InterPro" id="IPR042222">
    <property type="entry name" value="Dynein_2_N"/>
</dbReference>
<dbReference type="InterPro" id="IPR026983">
    <property type="entry name" value="DHC"/>
</dbReference>
<reference evidence="6" key="1">
    <citation type="submission" date="2022-10" db="EMBL/GenBank/DDBJ databases">
        <authorList>
            <person name="Chen Y."/>
            <person name="Dougan E. K."/>
            <person name="Chan C."/>
            <person name="Rhodes N."/>
            <person name="Thang M."/>
        </authorList>
    </citation>
    <scope>NUCLEOTIDE SEQUENCE</scope>
</reference>
<proteinExistence type="predicted"/>
<dbReference type="GO" id="GO:0016491">
    <property type="term" value="F:oxidoreductase activity"/>
    <property type="evidence" value="ECO:0007669"/>
    <property type="project" value="InterPro"/>
</dbReference>
<evidence type="ECO:0000313" key="6">
    <source>
        <dbReference type="EMBL" id="CAI4001704.1"/>
    </source>
</evidence>
<evidence type="ECO:0000313" key="7">
    <source>
        <dbReference type="EMBL" id="CAL4789016.1"/>
    </source>
</evidence>
<keyword evidence="1" id="KW-0175">Coiled coil</keyword>
<feature type="domain" description="Amine oxidase" evidence="4">
    <location>
        <begin position="1400"/>
        <end position="1782"/>
    </location>
</feature>
<feature type="non-terminal residue" evidence="6">
    <location>
        <position position="1903"/>
    </location>
</feature>
<dbReference type="Proteomes" id="UP001152797">
    <property type="component" value="Unassembled WGS sequence"/>
</dbReference>
<evidence type="ECO:0000256" key="1">
    <source>
        <dbReference type="SAM" id="Coils"/>
    </source>
</evidence>
<evidence type="ECO:0000313" key="8">
    <source>
        <dbReference type="Proteomes" id="UP001152797"/>
    </source>
</evidence>
<dbReference type="Pfam" id="PF07690">
    <property type="entry name" value="MFS_1"/>
    <property type="match status" value="1"/>
</dbReference>
<dbReference type="Gene3D" id="1.20.1250.20">
    <property type="entry name" value="MFS general substrate transporter like domains"/>
    <property type="match status" value="1"/>
</dbReference>
<feature type="domain" description="Dynein heavy chain linker" evidence="5">
    <location>
        <begin position="930"/>
        <end position="1348"/>
    </location>
</feature>
<feature type="transmembrane region" description="Helical" evidence="3">
    <location>
        <begin position="77"/>
        <end position="96"/>
    </location>
</feature>
<feature type="transmembrane region" description="Helical" evidence="3">
    <location>
        <begin position="258"/>
        <end position="278"/>
    </location>
</feature>
<keyword evidence="3" id="KW-1133">Transmembrane helix</keyword>
<keyword evidence="3" id="KW-0812">Transmembrane</keyword>
<dbReference type="Pfam" id="PF01593">
    <property type="entry name" value="Amino_oxidase"/>
    <property type="match status" value="1"/>
</dbReference>
<dbReference type="GO" id="GO:0051959">
    <property type="term" value="F:dynein light intermediate chain binding"/>
    <property type="evidence" value="ECO:0007669"/>
    <property type="project" value="InterPro"/>
</dbReference>
<accession>A0A9P1G5H0</accession>
<dbReference type="Gene3D" id="1.20.58.1120">
    <property type="match status" value="1"/>
</dbReference>
<dbReference type="InterPro" id="IPR036259">
    <property type="entry name" value="MFS_trans_sf"/>
</dbReference>
<evidence type="ECO:0000256" key="2">
    <source>
        <dbReference type="SAM" id="MobiDB-lite"/>
    </source>
</evidence>
<dbReference type="GO" id="GO:0045505">
    <property type="term" value="F:dynein intermediate chain binding"/>
    <property type="evidence" value="ECO:0007669"/>
    <property type="project" value="InterPro"/>
</dbReference>
<sequence>MDVAVSPHWHFGTSLCNRAPWQYSKLAYFQTSPIAPPKLQGVITGIVSSGYGLSAAFVTLLFSLFGDDLERYFKGTGLLFCITALGAAILMPFLHMRSRSTKYGRLPEVTPKDEAGIYPPPTKYGQQDPDEPAAAGTPSSKSTPHMSRKDILCRFDFWLFLLSFVLLQSIGSGLYIANLSLIGDSLGISADSRPTYVRAVSYCNSLGRLGIGFAMDALEVRGVHRSDHILITAFGVLLASSALLFLPEEVMPHALLPALAVTAAAYGANWAIMPSFIAKRFQGAHVGVMFNIHSGHIALTVLLTSYVVGGLYDVEAARQGEGWTIRLCMLELLQMPSVMVLFAGARHLDWELACKLWPFWWVLFWRWALNGQLDQPSSRQISFCRVTVERLDCFESPFQVGSATLQQPESCQIDRHRILDTMPSGKVGDRGSSATGRGISGQDFRTRTFAPTDFILHMEEHRKDVAVILERHWRDYIVSEVLDKMSEVNNFFIENPQKHLRQPLHRILRKFDLILSAQMRWFVQMSLTDWVAFVRSFMPDDEPLQTPLLTLSLEATHGEVGIAPHPEDLKQKILDLIDDVTKVTSSIMSIEYELVPFCNLPQHLMFDLQSEGARRDEADKKEVEDAARLVGAQTLHSGPVDEGQLLRAAKAATAEVIEDCLFGPREVQAKYQKYAYLFHEEVGADLDPLDVESVRVRTEAYLQAGTEIEKLTTEIVKFPLFELHCTDIIQHMSQRAYHLAACCLETVAQSIQERSQAVLNEWQETHERILSNPEDEEELANLKQFMADLPQLKTKPLMQTTRHIHTQINMLADFSFFIDNEVVERAFSSFAWPLQIQIDVGDSERSLDSQKQKFMEKLDREKTEYERDMARYQEDLEWVKSLNDYSLAMKCAHRIYSLRENLDRAKERVQSFLDRERLFGMDVSDYSVVENMTEAFEPYYKLWTSAIDFKHSEEEWLTGMVQRLVAEEIETVVEDQLETEFWICEICRIVEQFFYSSSQFLSLLHELWTALSWCNVESHTPLKDLREEISSFRANMPVIRALCQEAFEPRHFSDLFEELRLDMDMEDGITLQQMLEVGILDHIDTLERISVKAQKEHGLKTALTMMKKEWRPIEFGLVPHRSGTHMVKGIDEIQAVLDDHIVKTMGIRGSPFVEPIEKEVKDWLAKLTLIQDLLEQWLAMQRSWLYLEPIFTSDDIQKQLPGEAKRFQQVDVLWRSTMETVSENPNVLDVSEIENLLASFVDANKKLDAIQKGLNQYLEKKRLDFPRFFFLSNDELLMILSQTKDPTAVQPHMGKCFEGISRVRFNKTNEIIEAMASVEGEVVDLALPVNVVEGEKKGNVEKWLMEVQGSADMVDMFEMKTTDATFHADMKCWPCWTHGTGKALCGWPKVHPTGGILFTRLRGRFFCGRWVEEGANWVQGLGTNPVWQKVQQRSCTVKTEDGSENKVDSKDRVSFRGLGKAGPEDMTKEATERTKAFEKAMSLVEDEESGEGGPDGPDQDLAQALAQQGWVPASSPIDMAIEFREIDFEYGESPEKVSVQHNVHGEFTWDDFGPDSFFVDDCRGLASICPEVPEGVGSYYNCIVEELIQLPDCVQVQCKDGFKVWSRVALCTVSVGVLNARDILFDPPLPLPMQDALNSMTMCNYTKTFVKLESALWVDDEQYVIRVGKPRGRHVVWQPLAPDLVIVTNTGDEGRRVEKLDPEELKRELEGCLSEMYERPPNILVAEATKWSSDPRFRGSYSFLPTGSMPDGWDVVNERHGRCCFDAKGAIGSGEDSADAILQFLGLKQEDASTKWVLEWPGQVVICIDNIYWTQEVAAAIESGKLEEYHQKSVDQLTGLVNLVRGDLSKLGRQTLGALVTIDVHNRDVVHSLKDAKISSSKEFDWIAQLRYYWRQKGSITLK</sequence>
<dbReference type="Gene3D" id="1.10.287.2620">
    <property type="match status" value="1"/>
</dbReference>
<feature type="transmembrane region" description="Helical" evidence="3">
    <location>
        <begin position="290"/>
        <end position="312"/>
    </location>
</feature>
<keyword evidence="3" id="KW-0472">Membrane</keyword>
<feature type="transmembrane region" description="Helical" evidence="3">
    <location>
        <begin position="155"/>
        <end position="176"/>
    </location>
</feature>
<keyword evidence="8" id="KW-1185">Reference proteome</keyword>
<dbReference type="EMBL" id="CAMXCT010002986">
    <property type="protein sequence ID" value="CAI4001704.1"/>
    <property type="molecule type" value="Genomic_DNA"/>
</dbReference>
<dbReference type="Pfam" id="PF08393">
    <property type="entry name" value="DHC_N2"/>
    <property type="match status" value="1"/>
</dbReference>
<gene>
    <name evidence="6" type="ORF">C1SCF055_LOCUS27727</name>
</gene>
<feature type="region of interest" description="Disordered" evidence="2">
    <location>
        <begin position="106"/>
        <end position="146"/>
    </location>
</feature>
<evidence type="ECO:0000259" key="4">
    <source>
        <dbReference type="Pfam" id="PF01593"/>
    </source>
</evidence>
<feature type="coiled-coil region" evidence="1">
    <location>
        <begin position="855"/>
        <end position="915"/>
    </location>
</feature>
<dbReference type="InterPro" id="IPR013602">
    <property type="entry name" value="Dynein_heavy_linker"/>
</dbReference>
<dbReference type="EMBL" id="CAMXCT020002986">
    <property type="protein sequence ID" value="CAL1155079.1"/>
    <property type="molecule type" value="Genomic_DNA"/>
</dbReference>
<dbReference type="EMBL" id="CAMXCT030002986">
    <property type="protein sequence ID" value="CAL4789016.1"/>
    <property type="molecule type" value="Genomic_DNA"/>
</dbReference>
<dbReference type="GO" id="GO:0030286">
    <property type="term" value="C:dynein complex"/>
    <property type="evidence" value="ECO:0007669"/>
    <property type="project" value="InterPro"/>
</dbReference>
<dbReference type="SUPFAM" id="SSF103473">
    <property type="entry name" value="MFS general substrate transporter"/>
    <property type="match status" value="1"/>
</dbReference>
<dbReference type="OrthoDB" id="424310at2759"/>
<dbReference type="PANTHER" id="PTHR45703">
    <property type="entry name" value="DYNEIN HEAVY CHAIN"/>
    <property type="match status" value="1"/>
</dbReference>
<protein>
    <submittedName>
        <fullName evidence="7">Dynein axonemal heavy chain 1 (Axonemal beta dynein heavy chain 1) (Ciliary dynein heavy chain 1) (MDHC7)</fullName>
    </submittedName>
</protein>
<dbReference type="InterPro" id="IPR002937">
    <property type="entry name" value="Amino_oxidase"/>
</dbReference>
<dbReference type="InterPro" id="IPR011701">
    <property type="entry name" value="MFS"/>
</dbReference>
<evidence type="ECO:0000256" key="3">
    <source>
        <dbReference type="SAM" id="Phobius"/>
    </source>
</evidence>
<dbReference type="GO" id="GO:0007018">
    <property type="term" value="P:microtubule-based movement"/>
    <property type="evidence" value="ECO:0007669"/>
    <property type="project" value="InterPro"/>
</dbReference>
<dbReference type="Gene3D" id="3.20.180.20">
    <property type="entry name" value="Dynein heavy chain, N-terminal domain 2"/>
    <property type="match status" value="1"/>
</dbReference>
<dbReference type="SUPFAM" id="SSF54373">
    <property type="entry name" value="FAD-linked reductases, C-terminal domain"/>
    <property type="match status" value="1"/>
</dbReference>
<comment type="caution">
    <text evidence="6">The sequence shown here is derived from an EMBL/GenBank/DDBJ whole genome shotgun (WGS) entry which is preliminary data.</text>
</comment>
<evidence type="ECO:0000259" key="5">
    <source>
        <dbReference type="Pfam" id="PF08393"/>
    </source>
</evidence>
<dbReference type="Gene3D" id="1.20.140.100">
    <property type="entry name" value="Dynein heavy chain, N-terminal domain 2"/>
    <property type="match status" value="1"/>
</dbReference>
<dbReference type="Gene3D" id="3.50.50.60">
    <property type="entry name" value="FAD/NAD(P)-binding domain"/>
    <property type="match status" value="1"/>
</dbReference>
<dbReference type="Gene3D" id="3.90.660.10">
    <property type="match status" value="1"/>
</dbReference>
<reference evidence="7 8" key="2">
    <citation type="submission" date="2024-05" db="EMBL/GenBank/DDBJ databases">
        <authorList>
            <person name="Chen Y."/>
            <person name="Shah S."/>
            <person name="Dougan E. K."/>
            <person name="Thang M."/>
            <person name="Chan C."/>
        </authorList>
    </citation>
    <scope>NUCLEOTIDE SEQUENCE [LARGE SCALE GENOMIC DNA]</scope>
</reference>
<dbReference type="PANTHER" id="PTHR45703:SF1">
    <property type="entry name" value="DYNEINS HEAVY CHAIN"/>
    <property type="match status" value="1"/>
</dbReference>
<dbReference type="InterPro" id="IPR036188">
    <property type="entry name" value="FAD/NAD-bd_sf"/>
</dbReference>
<feature type="transmembrane region" description="Helical" evidence="3">
    <location>
        <begin position="42"/>
        <end position="65"/>
    </location>
</feature>
<name>A0A9P1G5H0_9DINO</name>
<organism evidence="6">
    <name type="scientific">Cladocopium goreaui</name>
    <dbReference type="NCBI Taxonomy" id="2562237"/>
    <lineage>
        <taxon>Eukaryota</taxon>
        <taxon>Sar</taxon>
        <taxon>Alveolata</taxon>
        <taxon>Dinophyceae</taxon>
        <taxon>Suessiales</taxon>
        <taxon>Symbiodiniaceae</taxon>
        <taxon>Cladocopium</taxon>
    </lineage>
</organism>
<dbReference type="SUPFAM" id="SSF51905">
    <property type="entry name" value="FAD/NAD(P)-binding domain"/>
    <property type="match status" value="1"/>
</dbReference>
<dbReference type="GO" id="GO:0022857">
    <property type="term" value="F:transmembrane transporter activity"/>
    <property type="evidence" value="ECO:0007669"/>
    <property type="project" value="InterPro"/>
</dbReference>
<dbReference type="InterPro" id="IPR042228">
    <property type="entry name" value="Dynein_linker_3"/>
</dbReference>
<dbReference type="FunFam" id="1.20.140.100:FF:000004">
    <property type="entry name" value="Dynein axonemal heavy chain 6"/>
    <property type="match status" value="1"/>
</dbReference>